<evidence type="ECO:0000256" key="5">
    <source>
        <dbReference type="ARBA" id="ARBA00022801"/>
    </source>
</evidence>
<dbReference type="Pfam" id="PF17900">
    <property type="entry name" value="Peptidase_M1_N"/>
    <property type="match status" value="1"/>
</dbReference>
<keyword evidence="6" id="KW-0862">Zinc</keyword>
<dbReference type="Gene3D" id="2.60.40.1730">
    <property type="entry name" value="tricorn interacting facor f3 domain"/>
    <property type="match status" value="1"/>
</dbReference>
<name>A0A183D1G7_9BILA</name>
<dbReference type="GO" id="GO:0016020">
    <property type="term" value="C:membrane"/>
    <property type="evidence" value="ECO:0007669"/>
    <property type="project" value="TreeGrafter"/>
</dbReference>
<comment type="similarity">
    <text evidence="2">Belongs to the peptidase M1 family.</text>
</comment>
<evidence type="ECO:0000256" key="2">
    <source>
        <dbReference type="ARBA" id="ARBA00010136"/>
    </source>
</evidence>
<gene>
    <name evidence="10" type="ORF">GPUH_LOCUS2558</name>
</gene>
<comment type="cofactor">
    <cofactor evidence="1">
        <name>Zn(2+)</name>
        <dbReference type="ChEBI" id="CHEBI:29105"/>
    </cofactor>
</comment>
<dbReference type="InterPro" id="IPR045357">
    <property type="entry name" value="Aminopeptidase_N-like_N"/>
</dbReference>
<sequence>MEPTDARRLVPCFDEPEFKAIWKIKVIHPIGTSAVSNGIETKIAVKTENPDWVVTSFIESPPMSSYLLALAITDFDYNEGNTSRGTRFRIWSRREALNQTSYALSAGISALEFYEDYYNISFPLKKQGYQLNWGMITYREKYLLFDENLYAPFQKASVALVVAHELAHQVHFFPKLAVI</sequence>
<dbReference type="OrthoDB" id="6337587at2759"/>
<dbReference type="GO" id="GO:0005737">
    <property type="term" value="C:cytoplasm"/>
    <property type="evidence" value="ECO:0007669"/>
    <property type="project" value="TreeGrafter"/>
</dbReference>
<dbReference type="Gene3D" id="1.10.390.10">
    <property type="entry name" value="Neutral Protease Domain 2"/>
    <property type="match status" value="1"/>
</dbReference>
<dbReference type="PRINTS" id="PR00756">
    <property type="entry name" value="ALADIPTASE"/>
</dbReference>
<dbReference type="GO" id="GO:0043171">
    <property type="term" value="P:peptide catabolic process"/>
    <property type="evidence" value="ECO:0007669"/>
    <property type="project" value="TreeGrafter"/>
</dbReference>
<feature type="domain" description="Peptidase M1 membrane alanine aminopeptidase" evidence="8">
    <location>
        <begin position="102"/>
        <end position="169"/>
    </location>
</feature>
<accession>A0A183D1G7</accession>
<dbReference type="InterPro" id="IPR014782">
    <property type="entry name" value="Peptidase_M1_dom"/>
</dbReference>
<dbReference type="Proteomes" id="UP000271098">
    <property type="component" value="Unassembled WGS sequence"/>
</dbReference>
<dbReference type="Pfam" id="PF01433">
    <property type="entry name" value="Peptidase_M1"/>
    <property type="match status" value="1"/>
</dbReference>
<protein>
    <submittedName>
        <fullName evidence="12">Peptidase_M1 domain-containing protein</fullName>
    </submittedName>
</protein>
<evidence type="ECO:0000256" key="7">
    <source>
        <dbReference type="ARBA" id="ARBA00023049"/>
    </source>
</evidence>
<evidence type="ECO:0000259" key="9">
    <source>
        <dbReference type="Pfam" id="PF17900"/>
    </source>
</evidence>
<evidence type="ECO:0000256" key="3">
    <source>
        <dbReference type="ARBA" id="ARBA00022670"/>
    </source>
</evidence>
<dbReference type="GO" id="GO:0070006">
    <property type="term" value="F:metalloaminopeptidase activity"/>
    <property type="evidence" value="ECO:0007669"/>
    <property type="project" value="TreeGrafter"/>
</dbReference>
<evidence type="ECO:0000256" key="6">
    <source>
        <dbReference type="ARBA" id="ARBA00022833"/>
    </source>
</evidence>
<keyword evidence="5" id="KW-0378">Hydrolase</keyword>
<dbReference type="PANTHER" id="PTHR11533">
    <property type="entry name" value="PROTEASE M1 ZINC METALLOPROTEASE"/>
    <property type="match status" value="1"/>
</dbReference>
<dbReference type="PANTHER" id="PTHR11533:SF301">
    <property type="entry name" value="AMINOPEPTIDASE"/>
    <property type="match status" value="1"/>
</dbReference>
<evidence type="ECO:0000259" key="8">
    <source>
        <dbReference type="Pfam" id="PF01433"/>
    </source>
</evidence>
<dbReference type="EMBL" id="UYRT01003927">
    <property type="protein sequence ID" value="VDK34946.1"/>
    <property type="molecule type" value="Genomic_DNA"/>
</dbReference>
<dbReference type="InterPro" id="IPR027268">
    <property type="entry name" value="Peptidase_M4/M1_CTD_sf"/>
</dbReference>
<proteinExistence type="inferred from homology"/>
<reference evidence="10 11" key="2">
    <citation type="submission" date="2018-11" db="EMBL/GenBank/DDBJ databases">
        <authorList>
            <consortium name="Pathogen Informatics"/>
        </authorList>
    </citation>
    <scope>NUCLEOTIDE SEQUENCE [LARGE SCALE GENOMIC DNA]</scope>
</reference>
<dbReference type="SUPFAM" id="SSF55486">
    <property type="entry name" value="Metalloproteases ('zincins'), catalytic domain"/>
    <property type="match status" value="1"/>
</dbReference>
<evidence type="ECO:0000256" key="4">
    <source>
        <dbReference type="ARBA" id="ARBA00022723"/>
    </source>
</evidence>
<keyword evidence="4" id="KW-0479">Metal-binding</keyword>
<organism evidence="12">
    <name type="scientific">Gongylonema pulchrum</name>
    <dbReference type="NCBI Taxonomy" id="637853"/>
    <lineage>
        <taxon>Eukaryota</taxon>
        <taxon>Metazoa</taxon>
        <taxon>Ecdysozoa</taxon>
        <taxon>Nematoda</taxon>
        <taxon>Chromadorea</taxon>
        <taxon>Rhabditida</taxon>
        <taxon>Spirurina</taxon>
        <taxon>Spiruromorpha</taxon>
        <taxon>Spiruroidea</taxon>
        <taxon>Gongylonematidae</taxon>
        <taxon>Gongylonema</taxon>
    </lineage>
</organism>
<dbReference type="InterPro" id="IPR001930">
    <property type="entry name" value="Peptidase_M1"/>
</dbReference>
<dbReference type="GO" id="GO:0005615">
    <property type="term" value="C:extracellular space"/>
    <property type="evidence" value="ECO:0007669"/>
    <property type="project" value="TreeGrafter"/>
</dbReference>
<dbReference type="GO" id="GO:0042277">
    <property type="term" value="F:peptide binding"/>
    <property type="evidence" value="ECO:0007669"/>
    <property type="project" value="TreeGrafter"/>
</dbReference>
<dbReference type="GO" id="GO:0006508">
    <property type="term" value="P:proteolysis"/>
    <property type="evidence" value="ECO:0007669"/>
    <property type="project" value="UniProtKB-KW"/>
</dbReference>
<keyword evidence="11" id="KW-1185">Reference proteome</keyword>
<dbReference type="SUPFAM" id="SSF63737">
    <property type="entry name" value="Leukotriene A4 hydrolase N-terminal domain"/>
    <property type="match status" value="1"/>
</dbReference>
<evidence type="ECO:0000313" key="12">
    <source>
        <dbReference type="WBParaSite" id="GPUH_0000256301-mRNA-1"/>
    </source>
</evidence>
<dbReference type="GO" id="GO:0008270">
    <property type="term" value="F:zinc ion binding"/>
    <property type="evidence" value="ECO:0007669"/>
    <property type="project" value="InterPro"/>
</dbReference>
<feature type="domain" description="Aminopeptidase N-like N-terminal" evidence="9">
    <location>
        <begin position="1"/>
        <end position="67"/>
    </location>
</feature>
<reference evidence="12" key="1">
    <citation type="submission" date="2016-06" db="UniProtKB">
        <authorList>
            <consortium name="WormBaseParasite"/>
        </authorList>
    </citation>
    <scope>IDENTIFICATION</scope>
</reference>
<dbReference type="WBParaSite" id="GPUH_0000256301-mRNA-1">
    <property type="protein sequence ID" value="GPUH_0000256301-mRNA-1"/>
    <property type="gene ID" value="GPUH_0000256301"/>
</dbReference>
<keyword evidence="3" id="KW-0645">Protease</keyword>
<evidence type="ECO:0000313" key="10">
    <source>
        <dbReference type="EMBL" id="VDK34946.1"/>
    </source>
</evidence>
<dbReference type="AlphaFoldDB" id="A0A183D1G7"/>
<dbReference type="InterPro" id="IPR042097">
    <property type="entry name" value="Aminopeptidase_N-like_N_sf"/>
</dbReference>
<evidence type="ECO:0000313" key="11">
    <source>
        <dbReference type="Proteomes" id="UP000271098"/>
    </source>
</evidence>
<keyword evidence="7" id="KW-0482">Metalloprotease</keyword>
<evidence type="ECO:0000256" key="1">
    <source>
        <dbReference type="ARBA" id="ARBA00001947"/>
    </source>
</evidence>
<dbReference type="InterPro" id="IPR050344">
    <property type="entry name" value="Peptidase_M1_aminopeptidases"/>
</dbReference>